<dbReference type="AlphaFoldDB" id="A0A0G2G8K0"/>
<dbReference type="EMBL" id="LCWF01000102">
    <property type="protein sequence ID" value="KKY20013.1"/>
    <property type="molecule type" value="Genomic_DNA"/>
</dbReference>
<dbReference type="SUPFAM" id="SSF51197">
    <property type="entry name" value="Clavaminate synthase-like"/>
    <property type="match status" value="1"/>
</dbReference>
<reference evidence="1 2" key="1">
    <citation type="submission" date="2015-05" db="EMBL/GenBank/DDBJ databases">
        <title>Distinctive expansion of gene families associated with plant cell wall degradation and secondary metabolism in the genomes of grapevine trunk pathogens.</title>
        <authorList>
            <person name="Lawrence D.P."/>
            <person name="Travadon R."/>
            <person name="Rolshausen P.E."/>
            <person name="Baumgartner K."/>
        </authorList>
    </citation>
    <scope>NUCLEOTIDE SEQUENCE [LARGE SCALE GENOMIC DNA]</scope>
    <source>
        <strain evidence="1">UCRPC4</strain>
    </source>
</reference>
<dbReference type="Pfam" id="PF07350">
    <property type="entry name" value="Gig2-like"/>
    <property type="match status" value="1"/>
</dbReference>
<proteinExistence type="predicted"/>
<sequence length="417" mass="46953">MGEALDDLVLYKKSIAKQFGEENIRRGWLKVCKELETITDNLAAKGTSAIPEVDFEDLFSLPEESKQKLKDIGCFVVRGVVDREQVDTWFNDLKSYVAENRSSITGWPAENPFVLNLYFTPTQIAARSHPNQLRVAKELNSWWHDSSDSATADPLSYADAVRIRPPGVPFYGLGPHIDAGSLSRWADSTYRSCYAPVFEGHPEDLDLYNIGIRKDAKQAMFEGSAHSRVFRAFQGWTALTSAGPGEGSLMLYPAVKWAIAYVMLRPFFKEPAEENILDATKWTFDLENPWFPGTFREDSQLLSPSSHPHLRLKECMVNIPQMYPGDTIWWHADMCHAVEVDHNGDHEASVAYIAATPSTDVNKAYIAAQLKDFLEGRPPEDFRNPKKKLTVEKDFVGYSGERAILSPEGRLAMGFVH</sequence>
<protein>
    <recommendedName>
        <fullName evidence="3">DUF1479-domain-containing protein</fullName>
    </recommendedName>
</protein>
<evidence type="ECO:0000313" key="2">
    <source>
        <dbReference type="Proteomes" id="UP000053317"/>
    </source>
</evidence>
<dbReference type="PANTHER" id="PTHR30613">
    <property type="entry name" value="UNCHARACTERIZED PROTEIN YBIU-RELATED"/>
    <property type="match status" value="1"/>
</dbReference>
<dbReference type="Gene3D" id="2.60.120.330">
    <property type="entry name" value="B-lactam Antibiotic, Isopenicillin N Synthase, Chain"/>
    <property type="match status" value="1"/>
</dbReference>
<keyword evidence="2" id="KW-1185">Reference proteome</keyword>
<accession>A0A0G2G8K0</accession>
<dbReference type="InterPro" id="IPR010856">
    <property type="entry name" value="Gig2-like"/>
</dbReference>
<dbReference type="OrthoDB" id="8249012at2759"/>
<dbReference type="InterPro" id="IPR027443">
    <property type="entry name" value="IPNS-like_sf"/>
</dbReference>
<name>A0A0G2G8K0_PHACM</name>
<comment type="caution">
    <text evidence="1">The sequence shown here is derived from an EMBL/GenBank/DDBJ whole genome shotgun (WGS) entry which is preliminary data.</text>
</comment>
<gene>
    <name evidence="1" type="ORF">UCRPC4_g04278</name>
</gene>
<dbReference type="Proteomes" id="UP000053317">
    <property type="component" value="Unassembled WGS sequence"/>
</dbReference>
<evidence type="ECO:0008006" key="3">
    <source>
        <dbReference type="Google" id="ProtNLM"/>
    </source>
</evidence>
<organism evidence="1 2">
    <name type="scientific">Phaeomoniella chlamydospora</name>
    <name type="common">Phaeoacremonium chlamydosporum</name>
    <dbReference type="NCBI Taxonomy" id="158046"/>
    <lineage>
        <taxon>Eukaryota</taxon>
        <taxon>Fungi</taxon>
        <taxon>Dikarya</taxon>
        <taxon>Ascomycota</taxon>
        <taxon>Pezizomycotina</taxon>
        <taxon>Eurotiomycetes</taxon>
        <taxon>Chaetothyriomycetidae</taxon>
        <taxon>Phaeomoniellales</taxon>
        <taxon>Phaeomoniellaceae</taxon>
        <taxon>Phaeomoniella</taxon>
    </lineage>
</organism>
<dbReference type="PANTHER" id="PTHR30613:SF1">
    <property type="entry name" value="DUF1479 DOMAIN PROTEIN (AFU_ORTHOLOGUE AFUA_5G09280)"/>
    <property type="match status" value="1"/>
</dbReference>
<reference evidence="1 2" key="2">
    <citation type="submission" date="2015-05" db="EMBL/GenBank/DDBJ databases">
        <authorList>
            <person name="Morales-Cruz A."/>
            <person name="Amrine K.C."/>
            <person name="Cantu D."/>
        </authorList>
    </citation>
    <scope>NUCLEOTIDE SEQUENCE [LARGE SCALE GENOMIC DNA]</scope>
    <source>
        <strain evidence="1">UCRPC4</strain>
    </source>
</reference>
<evidence type="ECO:0000313" key="1">
    <source>
        <dbReference type="EMBL" id="KKY20013.1"/>
    </source>
</evidence>